<keyword evidence="4" id="KW-1185">Reference proteome</keyword>
<evidence type="ECO:0000313" key="3">
    <source>
        <dbReference type="EMBL" id="RVU40292.1"/>
    </source>
</evidence>
<evidence type="ECO:0000313" key="4">
    <source>
        <dbReference type="Proteomes" id="UP000283077"/>
    </source>
</evidence>
<evidence type="ECO:0000259" key="2">
    <source>
        <dbReference type="PROSITE" id="PS50206"/>
    </source>
</evidence>
<dbReference type="PANTHER" id="PTHR43031:SF18">
    <property type="entry name" value="RHODANESE-RELATED SULFURTRANSFERASES"/>
    <property type="match status" value="1"/>
</dbReference>
<reference evidence="3 4" key="1">
    <citation type="submission" date="2019-01" db="EMBL/GenBank/DDBJ databases">
        <authorList>
            <person name="Chen W.-M."/>
        </authorList>
    </citation>
    <scope>NUCLEOTIDE SEQUENCE [LARGE SCALE GENOMIC DNA]</scope>
    <source>
        <strain evidence="3 4">KYPC3</strain>
    </source>
</reference>
<feature type="transmembrane region" description="Helical" evidence="1">
    <location>
        <begin position="12"/>
        <end position="30"/>
    </location>
</feature>
<dbReference type="AlphaFoldDB" id="A0A437R0J8"/>
<keyword evidence="1" id="KW-0812">Transmembrane</keyword>
<comment type="caution">
    <text evidence="3">The sequence shown here is derived from an EMBL/GenBank/DDBJ whole genome shotgun (WGS) entry which is preliminary data.</text>
</comment>
<dbReference type="Pfam" id="PF00581">
    <property type="entry name" value="Rhodanese"/>
    <property type="match status" value="1"/>
</dbReference>
<dbReference type="PANTHER" id="PTHR43031">
    <property type="entry name" value="FAD-DEPENDENT OXIDOREDUCTASE"/>
    <property type="match status" value="1"/>
</dbReference>
<gene>
    <name evidence="3" type="ORF">EOE67_06770</name>
</gene>
<protein>
    <submittedName>
        <fullName evidence="3">Rhodanese-like domain-containing protein</fullName>
    </submittedName>
</protein>
<feature type="domain" description="Rhodanese" evidence="2">
    <location>
        <begin position="50"/>
        <end position="140"/>
    </location>
</feature>
<dbReference type="OrthoDB" id="9808735at2"/>
<dbReference type="InterPro" id="IPR001763">
    <property type="entry name" value="Rhodanese-like_dom"/>
</dbReference>
<organism evidence="3 4">
    <name type="scientific">Rheinheimera riviphila</name>
    <dbReference type="NCBI Taxonomy" id="1834037"/>
    <lineage>
        <taxon>Bacteria</taxon>
        <taxon>Pseudomonadati</taxon>
        <taxon>Pseudomonadota</taxon>
        <taxon>Gammaproteobacteria</taxon>
        <taxon>Chromatiales</taxon>
        <taxon>Chromatiaceae</taxon>
        <taxon>Rheinheimera</taxon>
    </lineage>
</organism>
<dbReference type="EMBL" id="SACS01000005">
    <property type="protein sequence ID" value="RVU40292.1"/>
    <property type="molecule type" value="Genomic_DNA"/>
</dbReference>
<accession>A0A437R0J8</accession>
<dbReference type="PROSITE" id="PS50206">
    <property type="entry name" value="RHODANESE_3"/>
    <property type="match status" value="1"/>
</dbReference>
<name>A0A437R0J8_9GAMM</name>
<sequence length="141" mass="15404">MEQYIEFAGNHQLLSLAWGGILIALVVSWVQSLLSKIQMLSPTELTIKVNREDAVLLDIRSVDDFKKGHITSARNIPLAQLSLQLPMLENNKNKPIIVVCQAGMSAQGAAKQLIKAGFSQVAVLRGGMSKWAEANLPVVKK</sequence>
<dbReference type="SMART" id="SM00450">
    <property type="entry name" value="RHOD"/>
    <property type="match status" value="1"/>
</dbReference>
<dbReference type="InterPro" id="IPR050229">
    <property type="entry name" value="GlpE_sulfurtransferase"/>
</dbReference>
<dbReference type="InterPro" id="IPR036873">
    <property type="entry name" value="Rhodanese-like_dom_sf"/>
</dbReference>
<dbReference type="SUPFAM" id="SSF52821">
    <property type="entry name" value="Rhodanese/Cell cycle control phosphatase"/>
    <property type="match status" value="1"/>
</dbReference>
<dbReference type="Proteomes" id="UP000283077">
    <property type="component" value="Unassembled WGS sequence"/>
</dbReference>
<dbReference type="RefSeq" id="WP_127698278.1">
    <property type="nucleotide sequence ID" value="NZ_SACS01000005.1"/>
</dbReference>
<keyword evidence="1" id="KW-1133">Transmembrane helix</keyword>
<keyword evidence="1" id="KW-0472">Membrane</keyword>
<proteinExistence type="predicted"/>
<dbReference type="Gene3D" id="3.40.250.10">
    <property type="entry name" value="Rhodanese-like domain"/>
    <property type="match status" value="1"/>
</dbReference>
<evidence type="ECO:0000256" key="1">
    <source>
        <dbReference type="SAM" id="Phobius"/>
    </source>
</evidence>
<dbReference type="CDD" id="cd00158">
    <property type="entry name" value="RHOD"/>
    <property type="match status" value="1"/>
</dbReference>